<evidence type="ECO:0000256" key="4">
    <source>
        <dbReference type="ARBA" id="ARBA00022475"/>
    </source>
</evidence>
<evidence type="ECO:0000256" key="5">
    <source>
        <dbReference type="ARBA" id="ARBA00022692"/>
    </source>
</evidence>
<evidence type="ECO:0000256" key="7">
    <source>
        <dbReference type="ARBA" id="ARBA00022989"/>
    </source>
</evidence>
<dbReference type="InterPro" id="IPR002372">
    <property type="entry name" value="PQQ_rpt_dom"/>
</dbReference>
<dbReference type="EC" id="1.1.5.2" evidence="12"/>
<feature type="transmembrane region" description="Helical" evidence="10">
    <location>
        <begin position="83"/>
        <end position="105"/>
    </location>
</feature>
<proteinExistence type="inferred from homology"/>
<evidence type="ECO:0000259" key="11">
    <source>
        <dbReference type="Pfam" id="PF01011"/>
    </source>
</evidence>
<keyword evidence="5 10" id="KW-0812">Transmembrane</keyword>
<keyword evidence="9 10" id="KW-0472">Membrane</keyword>
<evidence type="ECO:0000313" key="12">
    <source>
        <dbReference type="EMBL" id="PRH89258.1"/>
    </source>
</evidence>
<keyword evidence="8 12" id="KW-0560">Oxidoreductase</keyword>
<feature type="transmembrane region" description="Helical" evidence="10">
    <location>
        <begin position="61"/>
        <end position="77"/>
    </location>
</feature>
<dbReference type="SMART" id="SM00564">
    <property type="entry name" value="PQQ"/>
    <property type="match status" value="5"/>
</dbReference>
<evidence type="ECO:0000256" key="3">
    <source>
        <dbReference type="ARBA" id="ARBA00008156"/>
    </source>
</evidence>
<feature type="transmembrane region" description="Helical" evidence="10">
    <location>
        <begin position="7"/>
        <end position="32"/>
    </location>
</feature>
<evidence type="ECO:0000256" key="2">
    <source>
        <dbReference type="ARBA" id="ARBA00004651"/>
    </source>
</evidence>
<dbReference type="EMBL" id="PUEJ01000001">
    <property type="protein sequence ID" value="PRH89258.1"/>
    <property type="molecule type" value="Genomic_DNA"/>
</dbReference>
<dbReference type="Gene3D" id="2.140.10.10">
    <property type="entry name" value="Quinoprotein alcohol dehydrogenase-like superfamily"/>
    <property type="match status" value="2"/>
</dbReference>
<dbReference type="InterPro" id="IPR001479">
    <property type="entry name" value="Quinoprotein_DH_CS"/>
</dbReference>
<feature type="transmembrane region" description="Helical" evidence="10">
    <location>
        <begin position="117"/>
        <end position="140"/>
    </location>
</feature>
<comment type="caution">
    <text evidence="12">The sequence shown here is derived from an EMBL/GenBank/DDBJ whole genome shotgun (WGS) entry which is preliminary data.</text>
</comment>
<dbReference type="RefSeq" id="WP_105860224.1">
    <property type="nucleotide sequence ID" value="NZ_PUEJ01000001.1"/>
</dbReference>
<evidence type="ECO:0000256" key="9">
    <source>
        <dbReference type="ARBA" id="ARBA00023136"/>
    </source>
</evidence>
<keyword evidence="13" id="KW-1185">Reference proteome</keyword>
<keyword evidence="4" id="KW-1003">Cell membrane</keyword>
<dbReference type="InterPro" id="IPR017511">
    <property type="entry name" value="PQQ_mDH"/>
</dbReference>
<comment type="subcellular location">
    <subcellularLocation>
        <location evidence="2">Cell membrane</location>
        <topology evidence="2">Multi-pass membrane protein</topology>
    </subcellularLocation>
</comment>
<dbReference type="InterPro" id="IPR011047">
    <property type="entry name" value="Quinoprotein_ADH-like_sf"/>
</dbReference>
<dbReference type="PANTHER" id="PTHR32303">
    <property type="entry name" value="QUINOPROTEIN ALCOHOL DEHYDROGENASE (CYTOCHROME C)"/>
    <property type="match status" value="1"/>
</dbReference>
<dbReference type="GO" id="GO:0005886">
    <property type="term" value="C:plasma membrane"/>
    <property type="evidence" value="ECO:0007669"/>
    <property type="project" value="UniProtKB-SubCell"/>
</dbReference>
<evidence type="ECO:0000256" key="1">
    <source>
        <dbReference type="ARBA" id="ARBA00001931"/>
    </source>
</evidence>
<protein>
    <submittedName>
        <fullName evidence="12">Membrane-bound PQQ-dependent dehydrogenase, glucose/quinate/shikimate family</fullName>
        <ecNumber evidence="12">1.1.5.2</ecNumber>
    </submittedName>
</protein>
<sequence>MHQSRSLFLTITWIVFAIIGLALGGGGIWLLLLGGSPYYVVAGLLMLVTAFLLARRHSSALVVYAVLLLGTLIWAVWESGFDFWLLAPRGDILAPLGLWLLLPFVTRPLRSPATGELSLAARMPLIVALLACAGVLGYSLTQDPQSLAGNLPPAASPAPVAADAANLPEGDWPAYGRTQFGNRYSPLAQITPQNVSQLKVAWTFRTGDLKGPNDPVELTNQVTPIKVKDTLYLCSPHQILFALDAATGKQKWKFDPKIAYDKTYQHMTCRGVSYFETRADARTSDGNPPPAECPTRIFLPTNDGRLLAVDAQTGTPCAQFGKNGSIDLMEGMGVTQRGFYYVTSPPVVTDKIVMVTGSVIDNYSATVPSGVFRGFDVHTGKLVWAFDAGNDDPNQMPSATHKFVDASPNSWIVSSYDPKLNLVYIPTGVQTPDIWGGNRTPASERYASSIVALNADTGKLAWSYQTVHHDLWDMDVPAQPSLVDLARPDGSTVPALYAPTKTGNIFVLDRRDGKPIVPAPEKPVPQGAAPGDWVSPTQPFSELTFRPEKKLTDADMWGATMFDQLACRIIFKRLRYEGTFTPPSLQGTLVFPGNLGTFEWGGIAVDPVRQVAIANPIYLPFVSKLIPRGPNNPAAPDASLPSGTEQGVQPQFGVPFGVTINPLLSPIGFPCKQPSWGFIAGIDLKTNKITWMHRNGTIRDVSPIPLPLKIGMPGLGGPIVTGGGVAFMTYTMDNYIRAYDVTTGSQLWEDRLPAGGQSTPMSYEIGGKQYVVTMAGGHGSFGTTMGDYLIAYSLP</sequence>
<dbReference type="NCBIfam" id="TIGR03074">
    <property type="entry name" value="PQQ_membr_DH"/>
    <property type="match status" value="1"/>
</dbReference>
<dbReference type="AlphaFoldDB" id="A0A2S9QIT7"/>
<evidence type="ECO:0000256" key="8">
    <source>
        <dbReference type="ARBA" id="ARBA00023002"/>
    </source>
</evidence>
<evidence type="ECO:0000313" key="13">
    <source>
        <dbReference type="Proteomes" id="UP000237682"/>
    </source>
</evidence>
<keyword evidence="7 10" id="KW-1133">Transmembrane helix</keyword>
<dbReference type="CDD" id="cd10280">
    <property type="entry name" value="PQQ_mGDH"/>
    <property type="match status" value="1"/>
</dbReference>
<dbReference type="PROSITE" id="PS00364">
    <property type="entry name" value="BACTERIAL_PQQ_2"/>
    <property type="match status" value="1"/>
</dbReference>
<gene>
    <name evidence="12" type="ORF">C5L14_01290</name>
</gene>
<dbReference type="Pfam" id="PF01011">
    <property type="entry name" value="PQQ"/>
    <property type="match status" value="1"/>
</dbReference>
<dbReference type="GO" id="GO:0048038">
    <property type="term" value="F:quinone binding"/>
    <property type="evidence" value="ECO:0007669"/>
    <property type="project" value="InterPro"/>
</dbReference>
<feature type="domain" description="Pyrrolo-quinoline quinone repeat" evidence="11">
    <location>
        <begin position="172"/>
        <end position="771"/>
    </location>
</feature>
<feature type="transmembrane region" description="Helical" evidence="10">
    <location>
        <begin position="38"/>
        <end position="54"/>
    </location>
</feature>
<organism evidence="12 13">
    <name type="scientific">Labrys okinawensis</name>
    <dbReference type="NCBI Taxonomy" id="346911"/>
    <lineage>
        <taxon>Bacteria</taxon>
        <taxon>Pseudomonadati</taxon>
        <taxon>Pseudomonadota</taxon>
        <taxon>Alphaproteobacteria</taxon>
        <taxon>Hyphomicrobiales</taxon>
        <taxon>Xanthobacteraceae</taxon>
        <taxon>Labrys</taxon>
    </lineage>
</organism>
<dbReference type="SUPFAM" id="SSF50998">
    <property type="entry name" value="Quinoprotein alcohol dehydrogenase-like"/>
    <property type="match status" value="1"/>
</dbReference>
<comment type="cofactor">
    <cofactor evidence="1">
        <name>pyrroloquinoline quinone</name>
        <dbReference type="ChEBI" id="CHEBI:58442"/>
    </cofactor>
</comment>
<comment type="similarity">
    <text evidence="3">Belongs to the bacterial PQQ dehydrogenase family.</text>
</comment>
<dbReference type="GO" id="GO:0030288">
    <property type="term" value="C:outer membrane-bounded periplasmic space"/>
    <property type="evidence" value="ECO:0007669"/>
    <property type="project" value="InterPro"/>
</dbReference>
<dbReference type="PANTHER" id="PTHR32303:SF4">
    <property type="entry name" value="QUINOPROTEIN GLUCOSE DEHYDROGENASE"/>
    <property type="match status" value="1"/>
</dbReference>
<name>A0A2S9QIT7_9HYPH</name>
<accession>A0A2S9QIT7</accession>
<evidence type="ECO:0000256" key="6">
    <source>
        <dbReference type="ARBA" id="ARBA00022891"/>
    </source>
</evidence>
<evidence type="ECO:0000256" key="10">
    <source>
        <dbReference type="SAM" id="Phobius"/>
    </source>
</evidence>
<dbReference type="InterPro" id="IPR018391">
    <property type="entry name" value="PQQ_b-propeller_rpt"/>
</dbReference>
<dbReference type="OrthoDB" id="9794322at2"/>
<dbReference type="GO" id="GO:0008876">
    <property type="term" value="F:quinoprotein glucose dehydrogenase activity"/>
    <property type="evidence" value="ECO:0007669"/>
    <property type="project" value="UniProtKB-EC"/>
</dbReference>
<reference evidence="12 13" key="1">
    <citation type="submission" date="2018-02" db="EMBL/GenBank/DDBJ databases">
        <title>Whole genome sequencing of endophytic bacterium.</title>
        <authorList>
            <person name="Eedara R."/>
            <person name="Podile A.R."/>
        </authorList>
    </citation>
    <scope>NUCLEOTIDE SEQUENCE [LARGE SCALE GENOMIC DNA]</scope>
    <source>
        <strain evidence="12 13">RP1T</strain>
    </source>
</reference>
<keyword evidence="6" id="KW-0634">PQQ</keyword>
<dbReference type="Proteomes" id="UP000237682">
    <property type="component" value="Unassembled WGS sequence"/>
</dbReference>